<evidence type="ECO:0000256" key="3">
    <source>
        <dbReference type="ARBA" id="ARBA00022475"/>
    </source>
</evidence>
<dbReference type="InterPro" id="IPR000611">
    <property type="entry name" value="NPY_rcpt"/>
</dbReference>
<keyword evidence="13" id="KW-1185">Reference proteome</keyword>
<keyword evidence="3" id="KW-1003">Cell membrane</keyword>
<reference evidence="12" key="1">
    <citation type="submission" date="2021-03" db="EMBL/GenBank/DDBJ databases">
        <authorList>
            <person name="Bekaert M."/>
        </authorList>
    </citation>
    <scope>NUCLEOTIDE SEQUENCE</scope>
</reference>
<organism evidence="12 13">
    <name type="scientific">Mytilus edulis</name>
    <name type="common">Blue mussel</name>
    <dbReference type="NCBI Taxonomy" id="6550"/>
    <lineage>
        <taxon>Eukaryota</taxon>
        <taxon>Metazoa</taxon>
        <taxon>Spiralia</taxon>
        <taxon>Lophotrochozoa</taxon>
        <taxon>Mollusca</taxon>
        <taxon>Bivalvia</taxon>
        <taxon>Autobranchia</taxon>
        <taxon>Pteriomorphia</taxon>
        <taxon>Mytilida</taxon>
        <taxon>Mytiloidea</taxon>
        <taxon>Mytilidae</taxon>
        <taxon>Mytilinae</taxon>
        <taxon>Mytilus</taxon>
    </lineage>
</organism>
<comment type="similarity">
    <text evidence="2">Belongs to the G-protein coupled receptor 1 family.</text>
</comment>
<dbReference type="CDD" id="cd00637">
    <property type="entry name" value="7tm_classA_rhodopsin-like"/>
    <property type="match status" value="1"/>
</dbReference>
<gene>
    <name evidence="12" type="ORF">MEDL_47690</name>
</gene>
<dbReference type="OrthoDB" id="6147389at2759"/>
<evidence type="ECO:0000256" key="7">
    <source>
        <dbReference type="ARBA" id="ARBA00023136"/>
    </source>
</evidence>
<feature type="transmembrane region" description="Helical" evidence="10">
    <location>
        <begin position="186"/>
        <end position="211"/>
    </location>
</feature>
<accession>A0A8S3TXK0</accession>
<dbReference type="PROSITE" id="PS50262">
    <property type="entry name" value="G_PROTEIN_RECEP_F1_2"/>
    <property type="match status" value="1"/>
</dbReference>
<dbReference type="EMBL" id="CAJPWZ010002309">
    <property type="protein sequence ID" value="CAG2235138.1"/>
    <property type="molecule type" value="Genomic_DNA"/>
</dbReference>
<feature type="transmembrane region" description="Helical" evidence="10">
    <location>
        <begin position="12"/>
        <end position="39"/>
    </location>
</feature>
<sequence>MGVEKNSDFDNALVITIFLLIWMVGIVISNGTVAGILLLRKRLRNIPNLYIVALSFSQLLIGTFVIISTIFGVNVISTPTAWCITAPFFELFAFSAGIFYLVGLTVDRDRAILHPMSYKPTIQKTVVILVMLTIGALVYSVQVFIQYGINNSVNNDQNDKMTSSNESHHESSNVCNILTEDESSDLWFRILDCVLLFMLPVIGMVIMYYRIIKTLWSPTILNTSSTIRKRKVIRSSVVCVTSFLICWLPFYLLDIIHDSIEVITGDEVSGKGYDVARIVFIFLALSNSLINPIIYGFLNKQFQREMWQIKKKYFCKSNQVADTYINTHNHTNDNKQGCSSQHTSLPS</sequence>
<dbReference type="GO" id="GO:0005886">
    <property type="term" value="C:plasma membrane"/>
    <property type="evidence" value="ECO:0007669"/>
    <property type="project" value="UniProtKB-SubCell"/>
</dbReference>
<comment type="caution">
    <text evidence="12">The sequence shown here is derived from an EMBL/GenBank/DDBJ whole genome shotgun (WGS) entry which is preliminary data.</text>
</comment>
<dbReference type="GO" id="GO:0004983">
    <property type="term" value="F:neuropeptide Y receptor activity"/>
    <property type="evidence" value="ECO:0007669"/>
    <property type="project" value="InterPro"/>
</dbReference>
<dbReference type="Gene3D" id="1.20.1070.10">
    <property type="entry name" value="Rhodopsin 7-helix transmembrane proteins"/>
    <property type="match status" value="1"/>
</dbReference>
<dbReference type="PRINTS" id="PR01012">
    <property type="entry name" value="NRPEPTIDEYR"/>
</dbReference>
<evidence type="ECO:0000256" key="6">
    <source>
        <dbReference type="ARBA" id="ARBA00023040"/>
    </source>
</evidence>
<keyword evidence="6" id="KW-0297">G-protein coupled receptor</keyword>
<feature type="transmembrane region" description="Helical" evidence="10">
    <location>
        <begin position="126"/>
        <end position="149"/>
    </location>
</feature>
<evidence type="ECO:0000313" key="13">
    <source>
        <dbReference type="Proteomes" id="UP000683360"/>
    </source>
</evidence>
<keyword evidence="8" id="KW-0675">Receptor</keyword>
<feature type="domain" description="G-protein coupled receptors family 1 profile" evidence="11">
    <location>
        <begin position="29"/>
        <end position="295"/>
    </location>
</feature>
<dbReference type="GO" id="GO:0032870">
    <property type="term" value="P:cellular response to hormone stimulus"/>
    <property type="evidence" value="ECO:0007669"/>
    <property type="project" value="TreeGrafter"/>
</dbReference>
<evidence type="ECO:0000259" key="11">
    <source>
        <dbReference type="PROSITE" id="PS50262"/>
    </source>
</evidence>
<name>A0A8S3TXK0_MYTED</name>
<evidence type="ECO:0000256" key="1">
    <source>
        <dbReference type="ARBA" id="ARBA00004651"/>
    </source>
</evidence>
<dbReference type="AlphaFoldDB" id="A0A8S3TXK0"/>
<feature type="transmembrane region" description="Helical" evidence="10">
    <location>
        <begin position="278"/>
        <end position="298"/>
    </location>
</feature>
<dbReference type="InterPro" id="IPR000276">
    <property type="entry name" value="GPCR_Rhodpsn"/>
</dbReference>
<evidence type="ECO:0000256" key="2">
    <source>
        <dbReference type="ARBA" id="ARBA00010663"/>
    </source>
</evidence>
<dbReference type="Pfam" id="PF00001">
    <property type="entry name" value="7tm_1"/>
    <property type="match status" value="1"/>
</dbReference>
<proteinExistence type="inferred from homology"/>
<evidence type="ECO:0000256" key="9">
    <source>
        <dbReference type="ARBA" id="ARBA00023224"/>
    </source>
</evidence>
<evidence type="ECO:0000256" key="5">
    <source>
        <dbReference type="ARBA" id="ARBA00022989"/>
    </source>
</evidence>
<dbReference type="InterPro" id="IPR017452">
    <property type="entry name" value="GPCR_Rhodpsn_7TM"/>
</dbReference>
<evidence type="ECO:0000313" key="12">
    <source>
        <dbReference type="EMBL" id="CAG2235138.1"/>
    </source>
</evidence>
<feature type="transmembrane region" description="Helical" evidence="10">
    <location>
        <begin position="51"/>
        <end position="76"/>
    </location>
</feature>
<evidence type="ECO:0000256" key="8">
    <source>
        <dbReference type="ARBA" id="ARBA00023170"/>
    </source>
</evidence>
<keyword evidence="5 10" id="KW-1133">Transmembrane helix</keyword>
<keyword evidence="9" id="KW-0807">Transducer</keyword>
<protein>
    <submittedName>
        <fullName evidence="12">NPFFR2</fullName>
    </submittedName>
</protein>
<dbReference type="Proteomes" id="UP000683360">
    <property type="component" value="Unassembled WGS sequence"/>
</dbReference>
<comment type="subcellular location">
    <subcellularLocation>
        <location evidence="1">Cell membrane</location>
        <topology evidence="1">Multi-pass membrane protein</topology>
    </subcellularLocation>
</comment>
<dbReference type="GO" id="GO:0042277">
    <property type="term" value="F:peptide binding"/>
    <property type="evidence" value="ECO:0007669"/>
    <property type="project" value="TreeGrafter"/>
</dbReference>
<keyword evidence="4 10" id="KW-0812">Transmembrane</keyword>
<dbReference type="PANTHER" id="PTHR24241:SF76">
    <property type="entry name" value="NEUROPEPTIDE SIFAMIDE RECEPTOR"/>
    <property type="match status" value="1"/>
</dbReference>
<dbReference type="SUPFAM" id="SSF81321">
    <property type="entry name" value="Family A G protein-coupled receptor-like"/>
    <property type="match status" value="1"/>
</dbReference>
<feature type="transmembrane region" description="Helical" evidence="10">
    <location>
        <begin position="232"/>
        <end position="252"/>
    </location>
</feature>
<dbReference type="PANTHER" id="PTHR24241">
    <property type="entry name" value="NEUROPEPTIDE RECEPTOR-RELATED G-PROTEIN COUPLED RECEPTOR"/>
    <property type="match status" value="1"/>
</dbReference>
<dbReference type="PRINTS" id="PR00237">
    <property type="entry name" value="GPCRRHODOPSN"/>
</dbReference>
<keyword evidence="7 10" id="KW-0472">Membrane</keyword>
<evidence type="ECO:0000256" key="4">
    <source>
        <dbReference type="ARBA" id="ARBA00022692"/>
    </source>
</evidence>
<feature type="transmembrane region" description="Helical" evidence="10">
    <location>
        <begin position="88"/>
        <end position="106"/>
    </location>
</feature>
<evidence type="ECO:0000256" key="10">
    <source>
        <dbReference type="SAM" id="Phobius"/>
    </source>
</evidence>